<dbReference type="AlphaFoldDB" id="Q2KDE0"/>
<protein>
    <submittedName>
        <fullName evidence="2">Hypothetical conserved protein</fullName>
    </submittedName>
</protein>
<reference evidence="2 3" key="1">
    <citation type="journal article" date="2006" name="Proc. Natl. Acad. Sci. U.S.A.">
        <title>The partitioned Rhizobium etli genome: genetic and metabolic redundancy in seven interacting replicons.</title>
        <authorList>
            <person name="Gonzalez V."/>
            <person name="Santamaria R.I."/>
            <person name="Bustos P."/>
            <person name="Hernandez-Gonzalez I."/>
            <person name="Medrano-Soto A."/>
            <person name="Moreno-Hagelsieb G."/>
            <person name="Janga S.C."/>
            <person name="Ramirez M.A."/>
            <person name="Jimenez-Jacinto V."/>
            <person name="Collado-Vides J."/>
            <person name="Davila G."/>
        </authorList>
    </citation>
    <scope>NUCLEOTIDE SEQUENCE [LARGE SCALE GENOMIC DNA]</scope>
    <source>
        <strain evidence="3">ATCC 51251 / DSM 11541 / JCM 21823 / NBRC 15573 / CFN 42</strain>
    </source>
</reference>
<proteinExistence type="predicted"/>
<keyword evidence="3" id="KW-1185">Reference proteome</keyword>
<dbReference type="EMBL" id="CP000133">
    <property type="protein sequence ID" value="ABC89146.1"/>
    <property type="molecule type" value="Genomic_DNA"/>
</dbReference>
<evidence type="ECO:0000313" key="3">
    <source>
        <dbReference type="Proteomes" id="UP000001936"/>
    </source>
</evidence>
<dbReference type="HOGENOM" id="CLU_119538_0_0_5"/>
<organism evidence="2 3">
    <name type="scientific">Rhizobium etli (strain ATCC 51251 / DSM 11541 / JCM 21823 / NBRC 15573 / CFN 42)</name>
    <dbReference type="NCBI Taxonomy" id="347834"/>
    <lineage>
        <taxon>Bacteria</taxon>
        <taxon>Pseudomonadati</taxon>
        <taxon>Pseudomonadota</taxon>
        <taxon>Alphaproteobacteria</taxon>
        <taxon>Hyphomicrobiales</taxon>
        <taxon>Rhizobiaceae</taxon>
        <taxon>Rhizobium/Agrobacterium group</taxon>
        <taxon>Rhizobium</taxon>
    </lineage>
</organism>
<evidence type="ECO:0000313" key="2">
    <source>
        <dbReference type="EMBL" id="ABC89146.1"/>
    </source>
</evidence>
<evidence type="ECO:0000256" key="1">
    <source>
        <dbReference type="SAM" id="MobiDB-lite"/>
    </source>
</evidence>
<dbReference type="eggNOG" id="ENOG5031HR4">
    <property type="taxonomic scope" value="Bacteria"/>
</dbReference>
<sequence length="204" mass="22812">MRSLLPGMPMSNEYSGSNANPLEVLDLANAYFLASKCLFSEGQKQVALSMAPARMCAIHAIELYLNAFLRHEGVAPEEIRKRMHNLVDSRFVAKLQLRKKTALHLQAMTAKREYFISRYAPEQAREHSELTRLAATLLEVMEKVGKHLHSTSSGGTSTIIITDCHRNVVPLRLGCRCGEKEGAPKRPDIVRDKLPVERPAHSPL</sequence>
<dbReference type="Proteomes" id="UP000001936">
    <property type="component" value="Chromosome"/>
</dbReference>
<accession>Q2KDE0</accession>
<dbReference type="KEGG" id="ret:RHE_CH00324"/>
<name>Q2KDE0_RHIEC</name>
<feature type="region of interest" description="Disordered" evidence="1">
    <location>
        <begin position="182"/>
        <end position="204"/>
    </location>
</feature>
<gene>
    <name evidence="2" type="ordered locus">RHE_CH00324</name>
</gene>